<evidence type="ECO:0000313" key="3">
    <source>
        <dbReference type="Proteomes" id="UP000298663"/>
    </source>
</evidence>
<reference evidence="2 3" key="1">
    <citation type="journal article" date="2015" name="Genome Biol.">
        <title>Comparative genomics of Steinernema reveals deeply conserved gene regulatory networks.</title>
        <authorList>
            <person name="Dillman A.R."/>
            <person name="Macchietto M."/>
            <person name="Porter C.F."/>
            <person name="Rogers A."/>
            <person name="Williams B."/>
            <person name="Antoshechkin I."/>
            <person name="Lee M.M."/>
            <person name="Goodwin Z."/>
            <person name="Lu X."/>
            <person name="Lewis E.E."/>
            <person name="Goodrich-Blair H."/>
            <person name="Stock S.P."/>
            <person name="Adams B.J."/>
            <person name="Sternberg P.W."/>
            <person name="Mortazavi A."/>
        </authorList>
    </citation>
    <scope>NUCLEOTIDE SEQUENCE [LARGE SCALE GENOMIC DNA]</scope>
    <source>
        <strain evidence="2 3">ALL</strain>
    </source>
</reference>
<feature type="signal peptide" evidence="1">
    <location>
        <begin position="1"/>
        <end position="25"/>
    </location>
</feature>
<evidence type="ECO:0000313" key="2">
    <source>
        <dbReference type="EMBL" id="TKR66620.1"/>
    </source>
</evidence>
<feature type="chain" id="PRO_5020947181" evidence="1">
    <location>
        <begin position="26"/>
        <end position="92"/>
    </location>
</feature>
<dbReference type="EMBL" id="AZBU02000008">
    <property type="protein sequence ID" value="TKR66620.1"/>
    <property type="molecule type" value="Genomic_DNA"/>
</dbReference>
<evidence type="ECO:0000256" key="1">
    <source>
        <dbReference type="SAM" id="SignalP"/>
    </source>
</evidence>
<keyword evidence="1" id="KW-0732">Signal</keyword>
<name>A0A4U5MBX7_STECR</name>
<dbReference type="AlphaFoldDB" id="A0A4U5MBX7"/>
<dbReference type="OrthoDB" id="5778772at2759"/>
<keyword evidence="3" id="KW-1185">Reference proteome</keyword>
<comment type="caution">
    <text evidence="2">The sequence shown here is derived from an EMBL/GenBank/DDBJ whole genome shotgun (WGS) entry which is preliminary data.</text>
</comment>
<reference evidence="2 3" key="2">
    <citation type="journal article" date="2019" name="G3 (Bethesda)">
        <title>Hybrid Assembly of the Genome of the Entomopathogenic Nematode Steinernema carpocapsae Identifies the X-Chromosome.</title>
        <authorList>
            <person name="Serra L."/>
            <person name="Macchietto M."/>
            <person name="Macias-Munoz A."/>
            <person name="McGill C.J."/>
            <person name="Rodriguez I.M."/>
            <person name="Rodriguez B."/>
            <person name="Murad R."/>
            <person name="Mortazavi A."/>
        </authorList>
    </citation>
    <scope>NUCLEOTIDE SEQUENCE [LARGE SCALE GENOMIC DNA]</scope>
    <source>
        <strain evidence="2 3">ALL</strain>
    </source>
</reference>
<gene>
    <name evidence="2" type="ORF">L596_022889</name>
</gene>
<sequence length="92" mass="10359">MVLKLRLFSRLQSLWAAILVPSAPSFDGQGPRNLRLFRGDSASIHSKQDAMIESGFNLFPVVSKAHLDNATSDYFWLGRSDLNDNDTCKWTD</sequence>
<protein>
    <submittedName>
        <fullName evidence="2">Uncharacterized protein</fullName>
    </submittedName>
</protein>
<proteinExistence type="predicted"/>
<dbReference type="Proteomes" id="UP000298663">
    <property type="component" value="Unassembled WGS sequence"/>
</dbReference>
<accession>A0A4U5MBX7</accession>
<organism evidence="2 3">
    <name type="scientific">Steinernema carpocapsae</name>
    <name type="common">Entomopathogenic nematode</name>
    <dbReference type="NCBI Taxonomy" id="34508"/>
    <lineage>
        <taxon>Eukaryota</taxon>
        <taxon>Metazoa</taxon>
        <taxon>Ecdysozoa</taxon>
        <taxon>Nematoda</taxon>
        <taxon>Chromadorea</taxon>
        <taxon>Rhabditida</taxon>
        <taxon>Tylenchina</taxon>
        <taxon>Panagrolaimomorpha</taxon>
        <taxon>Strongyloidoidea</taxon>
        <taxon>Steinernematidae</taxon>
        <taxon>Steinernema</taxon>
    </lineage>
</organism>